<evidence type="ECO:0000256" key="2">
    <source>
        <dbReference type="ARBA" id="ARBA00000505"/>
    </source>
</evidence>
<dbReference type="EMBL" id="VBQZ03000058">
    <property type="protein sequence ID" value="MXQ89730.1"/>
    <property type="molecule type" value="Genomic_DNA"/>
</dbReference>
<evidence type="ECO:0000256" key="3">
    <source>
        <dbReference type="ARBA" id="ARBA00006717"/>
    </source>
</evidence>
<dbReference type="Pfam" id="PF00063">
    <property type="entry name" value="Myosin_head"/>
    <property type="match status" value="1"/>
</dbReference>
<keyword evidence="11 18" id="KW-0413">Isomerase</keyword>
<comment type="similarity">
    <text evidence="17">Belongs to the TRAFAC class myosin-kinesin ATPase superfamily. Myosin family.</text>
</comment>
<dbReference type="CDD" id="cd14878">
    <property type="entry name" value="MYSc_Myo16"/>
    <property type="match status" value="1"/>
</dbReference>
<dbReference type="GO" id="GO:0004619">
    <property type="term" value="F:phosphoglycerate mutase activity"/>
    <property type="evidence" value="ECO:0007669"/>
    <property type="project" value="UniProtKB-EC"/>
</dbReference>
<dbReference type="SUPFAM" id="SSF53254">
    <property type="entry name" value="Phosphoglycerate mutase-like"/>
    <property type="match status" value="1"/>
</dbReference>
<dbReference type="GO" id="GO:0051015">
    <property type="term" value="F:actin filament binding"/>
    <property type="evidence" value="ECO:0007669"/>
    <property type="project" value="TreeGrafter"/>
</dbReference>
<evidence type="ECO:0000256" key="9">
    <source>
        <dbReference type="ARBA" id="ARBA00023152"/>
    </source>
</evidence>
<dbReference type="CDD" id="cd07067">
    <property type="entry name" value="HP_PGM_like"/>
    <property type="match status" value="1"/>
</dbReference>
<dbReference type="PROSITE" id="PS50088">
    <property type="entry name" value="ANK_REPEAT"/>
    <property type="match status" value="2"/>
</dbReference>
<keyword evidence="8 17" id="KW-0518">Myosin</keyword>
<evidence type="ECO:0000256" key="15">
    <source>
        <dbReference type="PIRSR" id="PIRSR613078-3"/>
    </source>
</evidence>
<feature type="binding site" evidence="14">
    <location>
        <position position="62"/>
    </location>
    <ligand>
        <name>substrate</name>
    </ligand>
</feature>
<evidence type="ECO:0000313" key="21">
    <source>
        <dbReference type="EMBL" id="MXQ89730.1"/>
    </source>
</evidence>
<feature type="active site" description="Proton donor/acceptor" evidence="13">
    <location>
        <position position="89"/>
    </location>
</feature>
<dbReference type="SMART" id="SM00855">
    <property type="entry name" value="PGAM"/>
    <property type="match status" value="1"/>
</dbReference>
<evidence type="ECO:0000256" key="19">
    <source>
        <dbReference type="SAM" id="MobiDB-lite"/>
    </source>
</evidence>
<dbReference type="Gene3D" id="1.10.10.820">
    <property type="match status" value="1"/>
</dbReference>
<dbReference type="Gene3D" id="1.20.58.530">
    <property type="match status" value="1"/>
</dbReference>
<accession>A0A6B0RI32</accession>
<keyword evidence="4" id="KW-0677">Repeat</keyword>
<comment type="function">
    <text evidence="12">Plays a major role in regulating hemoglobin oxygen affinity by controlling the levels of its allosteric effector 2,3-bisphosphoglycerate (2,3-BPG). Also exhibits mutase (EC 5.4.2.11) activity.</text>
</comment>
<feature type="active site" description="Tele-phosphohistidine intermediate" evidence="13">
    <location>
        <position position="11"/>
    </location>
</feature>
<dbReference type="PROSITE" id="PS00175">
    <property type="entry name" value="PG_MUTASE"/>
    <property type="match status" value="1"/>
</dbReference>
<dbReference type="GO" id="GO:2000134">
    <property type="term" value="P:negative regulation of G1/S transition of mitotic cell cycle"/>
    <property type="evidence" value="ECO:0007669"/>
    <property type="project" value="TreeGrafter"/>
</dbReference>
<dbReference type="GO" id="GO:0006096">
    <property type="term" value="P:glycolytic process"/>
    <property type="evidence" value="ECO:0007669"/>
    <property type="project" value="UniProtKB-KW"/>
</dbReference>
<keyword evidence="7 16" id="KW-0040">ANK repeat</keyword>
<evidence type="ECO:0000256" key="4">
    <source>
        <dbReference type="ARBA" id="ARBA00022737"/>
    </source>
</evidence>
<dbReference type="SMART" id="SM00248">
    <property type="entry name" value="ANK"/>
    <property type="match status" value="4"/>
</dbReference>
<dbReference type="InterPro" id="IPR005952">
    <property type="entry name" value="Phosphogly_mut1"/>
</dbReference>
<dbReference type="InterPro" id="IPR039482">
    <property type="entry name" value="NYAP_N"/>
</dbReference>
<sequence length="1644" mass="185310">MSKYKLIMLRHGEGAWNKENRFCSWVDQKLNSDGLQEARNCGKQLKALNFEFDLVFTSILNRSIHTAWLILEELGQEWVPVESSWRLNERHYGALISLNREQMALNHGEEQVRLWRRSYNVTPPPIEESHPYYHEIYNDRKYKVCDVPLDQLPRSESLKDVLERLLPYWNERIAPEVLRGKTVLISAHGNSCRALLKYLEGISDEEIINITLPTGVPILLELDENLHTVGPHQFLGDQEAIQAAIKKVDDQGKVKRADKYSFSHVLARNSCRRNGMRGECSMNHQLYPQIPQKLIENFTMRPFFKSEKPEACCFQLCNVFRSHEMEIDQCLLESLPLGQRQRLVKRMRCEQVKAYYEREKAFQKQEGLLKKLKHGKNQKVHFNLADMIQDAIIHHDDKEDTDETLPLLVHSVEQRRAVTPLSHSSSAATPEGGGRPPHACVLRRVPAPSEILIDRGANVNHQDEDFWTPMHIACACDNPDVVLLLILPNRAYDSKDIRLILNLLLMLKSSKKAGANVLLQDVNGNIPLDYATEGTDSSSILLTYLDENGVDLTSLRQMKLQRPVSMLTDVKHFLSCGGNVNERNDDGVTLLHMACASGYKEVVSLLLEHGGDLNAADNQYWTPLHLAAKYGQANLVKLLLMHQANPHLLNCHEEKASDVAASELIEEMLLKAESAWEGKPQASLCVQALAQEDPYEEIVPDLPVLPSKLSPLVLPIAKQDSLLEKDIMFKDATKGLCKRQSQDSTVENAPMHGPAKPEQVKLMPPAPNDDLATLSELTDSSLLYEIQKRFGNNQIYTFIGDILLLVNPFKEIPIYSTVVSELYLSSTGQPNPSLPPHIFCCAERAFHQLFQERRPQCFVLSGERGSGKSEASKQIMRHLTCRSGSSRPIFDSKFKHVMSILEAFGHARTTLNDLSSCFIKYFELQFCERKKHLTGARIFTYMLEKSRLVSQPPGQSNFLIFYLLMDGLSAEEKYGLHLNNLHAHRYLRQTLREDISAAEHSLNREKFAVLKQALNVIGFSNLEVENLCVILAAVLHLGDVGFTALSEADSALVSDLQLLEQVAGMLQVSPDELASALTTDIQYFKGKVTTRRHTVAMAEFYRDLLAKSLYSRLFSFLVNAVNCRLRGDEEPSSSQTWGIGILDIFGFEEFQKNEFEQLCVNMTNEKMHHYINEVLFLQEQAECVQEGVTMETAYSLGNQTGVLDFFFQKPSGFLSLLDEESQMIWSVEPSLPKKLHGLLESSNTNAVYSPVKDGNGNLALRDQGAAFTVMHYAGRVMYEAVGAIEKNKDSLSQNLLFVMKTSENVVINHLFQSKLSQTGALVSSSPSFKFRGHKSARLSKRMTASSMMGENRNYLELSKLLKKKGNSTFLQRLDRGGPATIASQLRKTLTDITGKLQKCTPHFIHCIKPNNSKLPDTFDNFYVSAQLQYVGILEMVKSIRHGYPVRLSFSDFLSSILAHKYFTVKLNIPTVVRGFLARQHLHQKRSIRQQEVTSINSFLQVTEDLGLKTYDALVVQNASDIARENDRLRNEMNAAFHREKLEARGKQEEGSKRAEDKSRPRRLHCSSISVPAAVDGLTQSLAGPPSRPPSLHSVFSLDDGNGLPSPRKQPPPKPKRDPATRLSASYEAVSACLWAAARDSANEG</sequence>
<gene>
    <name evidence="21" type="ORF">E5288_WYG011534</name>
</gene>
<dbReference type="InterPro" id="IPR027417">
    <property type="entry name" value="P-loop_NTPase"/>
</dbReference>
<keyword evidence="5 17" id="KW-0547">Nucleotide-binding</keyword>
<dbReference type="GO" id="GO:0043491">
    <property type="term" value="P:phosphatidylinositol 3-kinase/protein kinase B signal transduction"/>
    <property type="evidence" value="ECO:0007669"/>
    <property type="project" value="TreeGrafter"/>
</dbReference>
<dbReference type="GO" id="GO:0005654">
    <property type="term" value="C:nucleoplasm"/>
    <property type="evidence" value="ECO:0007669"/>
    <property type="project" value="TreeGrafter"/>
</dbReference>
<dbReference type="InterPro" id="IPR036042">
    <property type="entry name" value="MYSc_Myo16"/>
</dbReference>
<dbReference type="Pfam" id="PF12796">
    <property type="entry name" value="Ank_2"/>
    <property type="match status" value="1"/>
</dbReference>
<feature type="binding site" evidence="17">
    <location>
        <begin position="862"/>
        <end position="869"/>
    </location>
    <ligand>
        <name>ATP</name>
        <dbReference type="ChEBI" id="CHEBI:30616"/>
    </ligand>
</feature>
<feature type="site" description="Transition state stabilizer" evidence="15">
    <location>
        <position position="188"/>
    </location>
</feature>
<dbReference type="Gene3D" id="1.20.120.720">
    <property type="entry name" value="Myosin VI head, motor domain, U50 subdomain"/>
    <property type="match status" value="1"/>
</dbReference>
<organism evidence="21 22">
    <name type="scientific">Bos mutus</name>
    <name type="common">wild yak</name>
    <dbReference type="NCBI Taxonomy" id="72004"/>
    <lineage>
        <taxon>Eukaryota</taxon>
        <taxon>Metazoa</taxon>
        <taxon>Chordata</taxon>
        <taxon>Craniata</taxon>
        <taxon>Vertebrata</taxon>
        <taxon>Euteleostomi</taxon>
        <taxon>Mammalia</taxon>
        <taxon>Eutheria</taxon>
        <taxon>Laurasiatheria</taxon>
        <taxon>Artiodactyla</taxon>
        <taxon>Ruminantia</taxon>
        <taxon>Pecora</taxon>
        <taxon>Bovidae</taxon>
        <taxon>Bovinae</taxon>
        <taxon>Bos</taxon>
    </lineage>
</organism>
<feature type="domain" description="Myosin motor" evidence="20">
    <location>
        <begin position="766"/>
        <end position="1514"/>
    </location>
</feature>
<dbReference type="InterPro" id="IPR001609">
    <property type="entry name" value="Myosin_head_motor_dom-like"/>
</dbReference>
<comment type="similarity">
    <text evidence="3 18">Belongs to the phosphoglycerate mutase family. BPG-dependent PGAM subfamily.</text>
</comment>
<dbReference type="GO" id="GO:0005524">
    <property type="term" value="F:ATP binding"/>
    <property type="evidence" value="ECO:0007669"/>
    <property type="project" value="UniProtKB-UniRule"/>
</dbReference>
<dbReference type="GO" id="GO:0048812">
    <property type="term" value="P:neuron projection morphogenesis"/>
    <property type="evidence" value="ECO:0007669"/>
    <property type="project" value="TreeGrafter"/>
</dbReference>
<dbReference type="HAMAP" id="MF_01039">
    <property type="entry name" value="PGAM_GpmA"/>
    <property type="match status" value="1"/>
</dbReference>
<dbReference type="Pfam" id="PF15439">
    <property type="entry name" value="NYAP_N"/>
    <property type="match status" value="1"/>
</dbReference>
<evidence type="ECO:0000256" key="14">
    <source>
        <dbReference type="PIRSR" id="PIRSR613078-2"/>
    </source>
</evidence>
<evidence type="ECO:0000259" key="20">
    <source>
        <dbReference type="PROSITE" id="PS51456"/>
    </source>
</evidence>
<feature type="binding site" evidence="14">
    <location>
        <begin position="116"/>
        <end position="117"/>
    </location>
    <ligand>
        <name>substrate</name>
    </ligand>
</feature>
<feature type="binding site" evidence="14">
    <location>
        <begin position="10"/>
        <end position="17"/>
    </location>
    <ligand>
        <name>substrate</name>
    </ligand>
</feature>
<dbReference type="FunFam" id="3.40.50.1240:FF:000012">
    <property type="entry name" value="Phosphoglycerate mutase 1"/>
    <property type="match status" value="1"/>
</dbReference>
<dbReference type="EC" id="5.4.2.4" evidence="18"/>
<feature type="binding site" evidence="14">
    <location>
        <begin position="89"/>
        <end position="92"/>
    </location>
    <ligand>
        <name>substrate</name>
    </ligand>
</feature>
<dbReference type="Gene3D" id="1.25.40.20">
    <property type="entry name" value="Ankyrin repeat-containing domain"/>
    <property type="match status" value="2"/>
</dbReference>
<dbReference type="Proteomes" id="UP000322234">
    <property type="component" value="Unassembled WGS sequence"/>
</dbReference>
<comment type="catalytic activity">
    <reaction evidence="1 18">
        <text>(2R)-2-phosphoglycerate = (2R)-3-phosphoglycerate</text>
        <dbReference type="Rhea" id="RHEA:15901"/>
        <dbReference type="ChEBI" id="CHEBI:58272"/>
        <dbReference type="ChEBI" id="CHEBI:58289"/>
        <dbReference type="EC" id="5.4.2.11"/>
    </reaction>
</comment>
<evidence type="ECO:0000256" key="18">
    <source>
        <dbReference type="RuleBase" id="RU004511"/>
    </source>
</evidence>
<comment type="caution">
    <text evidence="21">The sequence shown here is derived from an EMBL/GenBank/DDBJ whole genome shotgun (WGS) entry which is preliminary data.</text>
</comment>
<feature type="region of interest" description="Disordered" evidence="19">
    <location>
        <begin position="1536"/>
        <end position="1623"/>
    </location>
</feature>
<dbReference type="GO" id="GO:0004082">
    <property type="term" value="F:bisphosphoglycerate mutase activity"/>
    <property type="evidence" value="ECO:0007669"/>
    <property type="project" value="UniProtKB-EC"/>
</dbReference>
<dbReference type="NCBIfam" id="NF010713">
    <property type="entry name" value="PRK14115.1"/>
    <property type="match status" value="1"/>
</dbReference>
<reference evidence="21" key="1">
    <citation type="submission" date="2019-10" db="EMBL/GenBank/DDBJ databases">
        <title>The sequence and de novo assembly of the wild yak genome.</title>
        <authorList>
            <person name="Liu Y."/>
        </authorList>
    </citation>
    <scope>NUCLEOTIDE SEQUENCE [LARGE SCALE GENOMIC DNA]</scope>
    <source>
        <strain evidence="21">WY2019</strain>
    </source>
</reference>
<feature type="region of interest" description="Disordered" evidence="19">
    <location>
        <begin position="739"/>
        <end position="768"/>
    </location>
</feature>
<proteinExistence type="inferred from homology"/>
<feature type="binding site" evidence="14">
    <location>
        <begin position="189"/>
        <end position="190"/>
    </location>
    <ligand>
        <name>substrate</name>
    </ligand>
</feature>
<dbReference type="PROSITE" id="PS51456">
    <property type="entry name" value="MYOSIN_MOTOR"/>
    <property type="match status" value="1"/>
</dbReference>
<name>A0A6B0RI32_9CETA</name>
<feature type="repeat" description="ANK" evidence="16">
    <location>
        <begin position="619"/>
        <end position="651"/>
    </location>
</feature>
<keyword evidence="9 18" id="KW-0324">Glycolysis</keyword>
<dbReference type="SUPFAM" id="SSF48403">
    <property type="entry name" value="Ankyrin repeat"/>
    <property type="match status" value="1"/>
</dbReference>
<keyword evidence="6 17" id="KW-0067">ATP-binding</keyword>
<dbReference type="SMART" id="SM00242">
    <property type="entry name" value="MYSc"/>
    <property type="match status" value="1"/>
</dbReference>
<keyword evidence="22" id="KW-1185">Reference proteome</keyword>
<dbReference type="PANTHER" id="PTHR47335">
    <property type="entry name" value="UNCONVENTIONAL MYOSIN-XVI"/>
    <property type="match status" value="1"/>
</dbReference>
<dbReference type="Pfam" id="PF00300">
    <property type="entry name" value="His_Phos_1"/>
    <property type="match status" value="1"/>
</dbReference>
<evidence type="ECO:0000256" key="10">
    <source>
        <dbReference type="ARBA" id="ARBA00023175"/>
    </source>
</evidence>
<comment type="catalytic activity">
    <reaction evidence="2 18">
        <text>(2R)-3-phospho-glyceroyl phosphate = (2R)-2,3-bisphosphoglycerate + H(+)</text>
        <dbReference type="Rhea" id="RHEA:17765"/>
        <dbReference type="ChEBI" id="CHEBI:15378"/>
        <dbReference type="ChEBI" id="CHEBI:57604"/>
        <dbReference type="ChEBI" id="CHEBI:58248"/>
        <dbReference type="EC" id="5.4.2.4"/>
    </reaction>
</comment>
<dbReference type="Gene3D" id="3.40.850.10">
    <property type="entry name" value="Kinesin motor domain"/>
    <property type="match status" value="1"/>
</dbReference>
<evidence type="ECO:0000256" key="7">
    <source>
        <dbReference type="ARBA" id="ARBA00023043"/>
    </source>
</evidence>
<dbReference type="InterPro" id="IPR013078">
    <property type="entry name" value="His_Pase_superF_clade-1"/>
</dbReference>
<dbReference type="InterPro" id="IPR036770">
    <property type="entry name" value="Ankyrin_rpt-contain_sf"/>
</dbReference>
<dbReference type="NCBIfam" id="TIGR01258">
    <property type="entry name" value="pgm_1"/>
    <property type="match status" value="1"/>
</dbReference>
<dbReference type="PANTHER" id="PTHR47335:SF1">
    <property type="entry name" value="UNCONVENTIONAL MYOSIN-XVI"/>
    <property type="match status" value="1"/>
</dbReference>
<dbReference type="EC" id="5.4.2.11" evidence="18"/>
<protein>
    <recommendedName>
        <fullName evidence="18">Phosphoglycerate mutase</fullName>
        <ecNumber evidence="18">5.4.2.11</ecNumber>
        <ecNumber evidence="18">5.4.2.4</ecNumber>
    </recommendedName>
</protein>
<evidence type="ECO:0000313" key="22">
    <source>
        <dbReference type="Proteomes" id="UP000322234"/>
    </source>
</evidence>
<feature type="compositionally biased region" description="Basic and acidic residues" evidence="19">
    <location>
        <begin position="1536"/>
        <end position="1558"/>
    </location>
</feature>
<keyword evidence="17" id="KW-0009">Actin-binding</keyword>
<dbReference type="GO" id="GO:0048471">
    <property type="term" value="C:perinuclear region of cytoplasm"/>
    <property type="evidence" value="ECO:0007669"/>
    <property type="project" value="TreeGrafter"/>
</dbReference>
<evidence type="ECO:0000256" key="8">
    <source>
        <dbReference type="ARBA" id="ARBA00023123"/>
    </source>
</evidence>
<dbReference type="SUPFAM" id="SSF52540">
    <property type="entry name" value="P-loop containing nucleoside triphosphate hydrolases"/>
    <property type="match status" value="1"/>
</dbReference>
<evidence type="ECO:0000256" key="17">
    <source>
        <dbReference type="PROSITE-ProRule" id="PRU00782"/>
    </source>
</evidence>
<evidence type="ECO:0000256" key="1">
    <source>
        <dbReference type="ARBA" id="ARBA00000380"/>
    </source>
</evidence>
<dbReference type="Pfam" id="PF13637">
    <property type="entry name" value="Ank_4"/>
    <property type="match status" value="1"/>
</dbReference>
<dbReference type="FunFam" id="1.25.40.20:FF:000168">
    <property type="entry name" value="Myosin XVI"/>
    <property type="match status" value="1"/>
</dbReference>
<dbReference type="GO" id="GO:0003774">
    <property type="term" value="F:cytoskeletal motor activity"/>
    <property type="evidence" value="ECO:0007669"/>
    <property type="project" value="UniProtKB-UniRule"/>
</dbReference>
<feature type="region of interest" description="Actin-binding" evidence="17">
    <location>
        <begin position="1389"/>
        <end position="1411"/>
    </location>
</feature>
<dbReference type="Gene3D" id="3.40.50.1240">
    <property type="entry name" value="Phosphoglycerate mutase-like"/>
    <property type="match status" value="1"/>
</dbReference>
<keyword evidence="10 17" id="KW-0505">Motor protein</keyword>
<dbReference type="InterPro" id="IPR002110">
    <property type="entry name" value="Ankyrin_rpt"/>
</dbReference>
<dbReference type="InterPro" id="IPR052838">
    <property type="entry name" value="Myosin-XVI"/>
</dbReference>
<dbReference type="GO" id="GO:0019903">
    <property type="term" value="F:protein phosphatase binding"/>
    <property type="evidence" value="ECO:0007669"/>
    <property type="project" value="TreeGrafter"/>
</dbReference>
<feature type="repeat" description="ANK" evidence="16">
    <location>
        <begin position="586"/>
        <end position="618"/>
    </location>
</feature>
<evidence type="ECO:0000256" key="5">
    <source>
        <dbReference type="ARBA" id="ARBA00022741"/>
    </source>
</evidence>
<dbReference type="InterPro" id="IPR029033">
    <property type="entry name" value="His_PPase_superfam"/>
</dbReference>
<dbReference type="GO" id="GO:0016459">
    <property type="term" value="C:myosin complex"/>
    <property type="evidence" value="ECO:0007669"/>
    <property type="project" value="UniProtKB-KW"/>
</dbReference>
<dbReference type="InterPro" id="IPR036961">
    <property type="entry name" value="Kinesin_motor_dom_sf"/>
</dbReference>
<evidence type="ECO:0000256" key="13">
    <source>
        <dbReference type="PIRSR" id="PIRSR613078-1"/>
    </source>
</evidence>
<evidence type="ECO:0000256" key="16">
    <source>
        <dbReference type="PROSITE-ProRule" id="PRU00023"/>
    </source>
</evidence>
<dbReference type="PROSITE" id="PS50297">
    <property type="entry name" value="ANK_REP_REGION"/>
    <property type="match status" value="2"/>
</dbReference>
<dbReference type="InterPro" id="IPR001345">
    <property type="entry name" value="PG/BPGM_mutase_AS"/>
</dbReference>
<dbReference type="PRINTS" id="PR00193">
    <property type="entry name" value="MYOSINHEAVY"/>
</dbReference>
<evidence type="ECO:0000256" key="11">
    <source>
        <dbReference type="ARBA" id="ARBA00023235"/>
    </source>
</evidence>
<evidence type="ECO:0000256" key="6">
    <source>
        <dbReference type="ARBA" id="ARBA00022840"/>
    </source>
</evidence>
<evidence type="ECO:0000256" key="12">
    <source>
        <dbReference type="ARBA" id="ARBA00037462"/>
    </source>
</evidence>